<dbReference type="GO" id="GO:0008887">
    <property type="term" value="F:glycerate kinase activity"/>
    <property type="evidence" value="ECO:0007669"/>
    <property type="project" value="UniProtKB-UniRule"/>
</dbReference>
<comment type="caution">
    <text evidence="5">The sequence shown here is derived from an EMBL/GenBank/DDBJ whole genome shotgun (WGS) entry which is preliminary data.</text>
</comment>
<keyword evidence="2 4" id="KW-0808">Transferase</keyword>
<accession>A0A3B0C615</accession>
<dbReference type="InterPro" id="IPR004381">
    <property type="entry name" value="Glycerate_kinase"/>
</dbReference>
<keyword evidence="3 4" id="KW-0418">Kinase</keyword>
<evidence type="ECO:0000256" key="3">
    <source>
        <dbReference type="ARBA" id="ARBA00022777"/>
    </source>
</evidence>
<dbReference type="GO" id="GO:0031388">
    <property type="term" value="P:organic acid phosphorylation"/>
    <property type="evidence" value="ECO:0007669"/>
    <property type="project" value="UniProtKB-UniRule"/>
</dbReference>
<dbReference type="SUPFAM" id="SSF110738">
    <property type="entry name" value="Glycerate kinase I"/>
    <property type="match status" value="1"/>
</dbReference>
<proteinExistence type="inferred from homology"/>
<evidence type="ECO:0000256" key="4">
    <source>
        <dbReference type="PIRNR" id="PIRNR006078"/>
    </source>
</evidence>
<organism evidence="5 6">
    <name type="scientific">Ulvibacterium marinum</name>
    <dbReference type="NCBI Taxonomy" id="2419782"/>
    <lineage>
        <taxon>Bacteria</taxon>
        <taxon>Pseudomonadati</taxon>
        <taxon>Bacteroidota</taxon>
        <taxon>Flavobacteriia</taxon>
        <taxon>Flavobacteriales</taxon>
        <taxon>Flavobacteriaceae</taxon>
        <taxon>Ulvibacterium</taxon>
    </lineage>
</organism>
<keyword evidence="6" id="KW-1185">Reference proteome</keyword>
<reference evidence="5 6" key="1">
    <citation type="submission" date="2018-10" db="EMBL/GenBank/DDBJ databases">
        <title>Ulvibacterium marinum gen. nov., sp. nov., a novel marine bacterium of the family Flavobacteriaceae, isolated from a culture of the green alga Ulva prolifera.</title>
        <authorList>
            <person name="Zhang Z."/>
        </authorList>
    </citation>
    <scope>NUCLEOTIDE SEQUENCE [LARGE SCALE GENOMIC DNA]</scope>
    <source>
        <strain evidence="5 6">CCMM003</strain>
    </source>
</reference>
<dbReference type="PIRSF" id="PIRSF006078">
    <property type="entry name" value="GlxK"/>
    <property type="match status" value="1"/>
</dbReference>
<gene>
    <name evidence="5" type="ORF">D7Z94_11590</name>
</gene>
<dbReference type="EMBL" id="RBCJ01000002">
    <property type="protein sequence ID" value="RKN81885.1"/>
    <property type="molecule type" value="Genomic_DNA"/>
</dbReference>
<dbReference type="Gene3D" id="3.90.1510.10">
    <property type="entry name" value="Glycerate kinase, domain 2"/>
    <property type="match status" value="1"/>
</dbReference>
<dbReference type="AlphaFoldDB" id="A0A3B0C615"/>
<evidence type="ECO:0000313" key="5">
    <source>
        <dbReference type="EMBL" id="RKN81885.1"/>
    </source>
</evidence>
<name>A0A3B0C615_9FLAO</name>
<evidence type="ECO:0000256" key="1">
    <source>
        <dbReference type="ARBA" id="ARBA00006284"/>
    </source>
</evidence>
<dbReference type="InterPro" id="IPR018197">
    <property type="entry name" value="Glycerate_kinase_RE-like"/>
</dbReference>
<evidence type="ECO:0000313" key="6">
    <source>
        <dbReference type="Proteomes" id="UP000276603"/>
    </source>
</evidence>
<evidence type="ECO:0000256" key="2">
    <source>
        <dbReference type="ARBA" id="ARBA00022679"/>
    </source>
</evidence>
<dbReference type="NCBIfam" id="TIGR00045">
    <property type="entry name" value="glycerate kinase"/>
    <property type="match status" value="1"/>
</dbReference>
<dbReference type="PANTHER" id="PTHR21599:SF0">
    <property type="entry name" value="GLYCERATE KINASE"/>
    <property type="match status" value="1"/>
</dbReference>
<dbReference type="Pfam" id="PF02595">
    <property type="entry name" value="Gly_kinase"/>
    <property type="match status" value="1"/>
</dbReference>
<dbReference type="RefSeq" id="WP_120712042.1">
    <property type="nucleotide sequence ID" value="NZ_RBCJ01000002.1"/>
</dbReference>
<dbReference type="Proteomes" id="UP000276603">
    <property type="component" value="Unassembled WGS sequence"/>
</dbReference>
<comment type="similarity">
    <text evidence="1 4">Belongs to the glycerate kinase type-1 family.</text>
</comment>
<dbReference type="InterPro" id="IPR036129">
    <property type="entry name" value="Glycerate_kinase_sf"/>
</dbReference>
<sequence>MNILIIPDKFKGSLAASEVISAISNGIQKVMPNANLHSVMSSDGGDGFLNAVAENLDCEVVTTDTVDPLGRRIRADYLLNRADHVAYIELAKSSGLELLQVHELSVMKTSTYGTGLQIRDAISKGATSIYVGLGGSATNDGGTGIALALGYQFLDGLENDLDSNGENLSKIRAIKKKEVVQDLNNISFYAVNDVDNPLFGAKGAAHIYARQKGANDSEIDALDEGLRNLDGIVQGNLGKNVAQSPGAGAAGGTAYGLQAFLNAEFVSGIDFMLNLAHVEELLQTKKIDYIITGEGKFDNQTLHGKLINGVVDLGKNHGVPVIVVCGQSEVATEKLASLHITEVLEISDASKPLEYNMENAAALTEKAVLTFFENLTET</sequence>
<dbReference type="InterPro" id="IPR018193">
    <property type="entry name" value="Glyc_kinase_flavodox-like_fold"/>
</dbReference>
<dbReference type="Gene3D" id="3.40.50.10350">
    <property type="entry name" value="Glycerate kinase, domain 1"/>
    <property type="match status" value="1"/>
</dbReference>
<protein>
    <submittedName>
        <fullName evidence="5">Glycerate kinase</fullName>
    </submittedName>
</protein>
<dbReference type="PANTHER" id="PTHR21599">
    <property type="entry name" value="GLYCERATE KINASE"/>
    <property type="match status" value="1"/>
</dbReference>
<dbReference type="OrthoDB" id="9774290at2"/>